<reference evidence="1 2" key="1">
    <citation type="submission" date="2022-10" db="EMBL/GenBank/DDBJ databases">
        <title>Description of Fervidibacillus gen. nov. in the family Fervidibacillaceae fam. nov. with two species, Fervidibacillus albus sp. nov., and Fervidibacillus halotolerans sp. nov., isolated from tidal flat sediments.</title>
        <authorList>
            <person name="Kwon K.K."/>
            <person name="Yang S.-H."/>
        </authorList>
    </citation>
    <scope>NUCLEOTIDE SEQUENCE [LARGE SCALE GENOMIC DNA]</scope>
    <source>
        <strain evidence="1 2">DSM 23332</strain>
    </source>
</reference>
<gene>
    <name evidence="1" type="ORF">OEV82_15590</name>
</gene>
<protein>
    <submittedName>
        <fullName evidence="1">DNA-binding protein</fullName>
    </submittedName>
</protein>
<dbReference type="EMBL" id="JAOUSE010000082">
    <property type="protein sequence ID" value="MCU9595829.1"/>
    <property type="molecule type" value="Genomic_DNA"/>
</dbReference>
<name>A0ABT2WM95_9BACI</name>
<dbReference type="GO" id="GO:0003677">
    <property type="term" value="F:DNA binding"/>
    <property type="evidence" value="ECO:0007669"/>
    <property type="project" value="UniProtKB-KW"/>
</dbReference>
<accession>A0ABT2WM95</accession>
<evidence type="ECO:0000313" key="1">
    <source>
        <dbReference type="EMBL" id="MCU9595829.1"/>
    </source>
</evidence>
<comment type="caution">
    <text evidence="1">The sequence shown here is derived from an EMBL/GenBank/DDBJ whole genome shotgun (WGS) entry which is preliminary data.</text>
</comment>
<proteinExistence type="predicted"/>
<keyword evidence="2" id="KW-1185">Reference proteome</keyword>
<sequence length="183" mass="21932">MSDKNQKALFDWLKRLITLDTPVEDEKFGKLKVDFEEWFYQIGGRNIQFVYRKSYLFKPKEAVAQLGVSAVTLNKYVKRGFEYIPKQSQRRIPKHMIPLWKDPVYCLKVQMIHQEKKLRNQTPEERLKEVVEEILGFQMKYKAETSKDAFPVLDGNETNLQDFFEWEGLEEEYDELKRKLNVD</sequence>
<evidence type="ECO:0000313" key="2">
    <source>
        <dbReference type="Proteomes" id="UP001208656"/>
    </source>
</evidence>
<organism evidence="1 2">
    <name type="scientific">Pallidibacillus thermolactis</name>
    <dbReference type="NCBI Taxonomy" id="251051"/>
    <lineage>
        <taxon>Bacteria</taxon>
        <taxon>Bacillati</taxon>
        <taxon>Bacillota</taxon>
        <taxon>Bacilli</taxon>
        <taxon>Bacillales</taxon>
        <taxon>Bacillaceae</taxon>
        <taxon>Pallidibacillus</taxon>
    </lineage>
</organism>
<keyword evidence="1" id="KW-0238">DNA-binding</keyword>
<dbReference type="Proteomes" id="UP001208656">
    <property type="component" value="Unassembled WGS sequence"/>
</dbReference>